<dbReference type="EMBL" id="SRMQ01000011">
    <property type="protein sequence ID" value="TGJ75736.1"/>
    <property type="molecule type" value="Genomic_DNA"/>
</dbReference>
<feature type="transmembrane region" description="Helical" evidence="1">
    <location>
        <begin position="12"/>
        <end position="32"/>
    </location>
</feature>
<protein>
    <submittedName>
        <fullName evidence="2">Uncharacterized protein</fullName>
    </submittedName>
</protein>
<reference evidence="2 3" key="1">
    <citation type="submission" date="2019-04" db="EMBL/GenBank/DDBJ databases">
        <authorList>
            <person name="Poehlein A."/>
            <person name="Bengelsdorf F.R."/>
            <person name="Duerre P."/>
            <person name="Daniel R."/>
        </authorList>
    </citation>
    <scope>NUCLEOTIDE SEQUENCE [LARGE SCALE GENOMIC DNA]</scope>
    <source>
        <strain evidence="2 3">BS-1</strain>
    </source>
</reference>
<dbReference type="Proteomes" id="UP000297714">
    <property type="component" value="Unassembled WGS sequence"/>
</dbReference>
<sequence length="217" mass="23800">MKTARKRSKIPIIMLSVFVFLLSAVGIAYALARSDPNPPLAAAEHTDGIAVRMMKAAVTGEPALLTEEEASLLLSRSLTRDERIQGVRLSINDDQTVNVYVPVLYKQMRLGISTVVAPGWDSASKQITATVQSVRIGRLSVPRGWFLSRVKREVPDRFQVQGNTVLVQSPLPSGLSLSNGNILYLSGLSVSDDGFLVNITADMNTLRNYLEKFLKRS</sequence>
<evidence type="ECO:0000256" key="1">
    <source>
        <dbReference type="SAM" id="Phobius"/>
    </source>
</evidence>
<accession>A0A4Z0YD18</accession>
<keyword evidence="1" id="KW-0472">Membrane</keyword>
<name>A0A4Z0YD18_9FIRM</name>
<dbReference type="RefSeq" id="WP_135660596.1">
    <property type="nucleotide sequence ID" value="NZ_JAJUFJ010000003.1"/>
</dbReference>
<keyword evidence="1" id="KW-1133">Transmembrane helix</keyword>
<gene>
    <name evidence="2" type="ORF">CAGA_21140</name>
</gene>
<organism evidence="2 3">
    <name type="scientific">Caproiciproducens galactitolivorans</name>
    <dbReference type="NCBI Taxonomy" id="642589"/>
    <lineage>
        <taxon>Bacteria</taxon>
        <taxon>Bacillati</taxon>
        <taxon>Bacillota</taxon>
        <taxon>Clostridia</taxon>
        <taxon>Eubacteriales</taxon>
        <taxon>Acutalibacteraceae</taxon>
        <taxon>Caproiciproducens</taxon>
    </lineage>
</organism>
<keyword evidence="1" id="KW-0812">Transmembrane</keyword>
<dbReference type="AlphaFoldDB" id="A0A4Z0YD18"/>
<evidence type="ECO:0000313" key="2">
    <source>
        <dbReference type="EMBL" id="TGJ75736.1"/>
    </source>
</evidence>
<comment type="caution">
    <text evidence="2">The sequence shown here is derived from an EMBL/GenBank/DDBJ whole genome shotgun (WGS) entry which is preliminary data.</text>
</comment>
<keyword evidence="3" id="KW-1185">Reference proteome</keyword>
<evidence type="ECO:0000313" key="3">
    <source>
        <dbReference type="Proteomes" id="UP000297714"/>
    </source>
</evidence>
<proteinExistence type="predicted"/>